<evidence type="ECO:0000313" key="3">
    <source>
        <dbReference type="EMBL" id="MBP1953269.1"/>
    </source>
</evidence>
<proteinExistence type="predicted"/>
<dbReference type="Proteomes" id="UP000614609">
    <property type="component" value="Unassembled WGS sequence"/>
</dbReference>
<name>A0A830FYE0_9EURY</name>
<keyword evidence="4" id="KW-1185">Reference proteome</keyword>
<reference evidence="2" key="1">
    <citation type="journal article" date="2014" name="Int. J. Syst. Evol. Microbiol.">
        <title>Complete genome sequence of Corynebacterium casei LMG S-19264T (=DSM 44701T), isolated from a smear-ripened cheese.</title>
        <authorList>
            <consortium name="US DOE Joint Genome Institute (JGI-PGF)"/>
            <person name="Walter F."/>
            <person name="Albersmeier A."/>
            <person name="Kalinowski J."/>
            <person name="Ruckert C."/>
        </authorList>
    </citation>
    <scope>NUCLEOTIDE SEQUENCE</scope>
    <source>
        <strain evidence="2">JCM 16108</strain>
    </source>
</reference>
<dbReference type="RefSeq" id="WP_188871658.1">
    <property type="nucleotide sequence ID" value="NZ_BMOO01000003.1"/>
</dbReference>
<dbReference type="Proteomes" id="UP000765891">
    <property type="component" value="Unassembled WGS sequence"/>
</dbReference>
<keyword evidence="1" id="KW-0812">Transmembrane</keyword>
<protein>
    <submittedName>
        <fullName evidence="2">Uncharacterized protein</fullName>
    </submittedName>
</protein>
<dbReference type="EMBL" id="BMOO01000003">
    <property type="protein sequence ID" value="GGM66579.1"/>
    <property type="molecule type" value="Genomic_DNA"/>
</dbReference>
<feature type="transmembrane region" description="Helical" evidence="1">
    <location>
        <begin position="17"/>
        <end position="37"/>
    </location>
</feature>
<accession>A0A830FYE0</accession>
<comment type="caution">
    <text evidence="2">The sequence shown here is derived from an EMBL/GenBank/DDBJ whole genome shotgun (WGS) entry which is preliminary data.</text>
</comment>
<gene>
    <name evidence="2" type="ORF">GCM10009017_15850</name>
    <name evidence="3" type="ORF">J2752_000150</name>
</gene>
<evidence type="ECO:0000256" key="1">
    <source>
        <dbReference type="SAM" id="Phobius"/>
    </source>
</evidence>
<keyword evidence="1" id="KW-0472">Membrane</keyword>
<evidence type="ECO:0000313" key="2">
    <source>
        <dbReference type="EMBL" id="GGM66579.1"/>
    </source>
</evidence>
<dbReference type="EMBL" id="JAGGKO010000001">
    <property type="protein sequence ID" value="MBP1953269.1"/>
    <property type="molecule type" value="Genomic_DNA"/>
</dbReference>
<feature type="transmembrane region" description="Helical" evidence="1">
    <location>
        <begin position="88"/>
        <end position="106"/>
    </location>
</feature>
<evidence type="ECO:0000313" key="4">
    <source>
        <dbReference type="Proteomes" id="UP000614609"/>
    </source>
</evidence>
<keyword evidence="1" id="KW-1133">Transmembrane helix</keyword>
<sequence length="112" mass="12117">MLDAIGDAVVTLFDTFGVYYVLGTWLFMASALALVLGASLEEPSAQATVALFAFVLTPFSLWCLHVVYTATPIPREVFGFDLTDVSTATFVFVFASGFLSEVVDHLRIAPES</sequence>
<dbReference type="OrthoDB" id="350599at2157"/>
<dbReference type="AlphaFoldDB" id="A0A830FYE0"/>
<reference evidence="3" key="3">
    <citation type="submission" date="2021-03" db="EMBL/GenBank/DDBJ databases">
        <title>Genomic Encyclopedia of Type Strains, Phase IV (KMG-IV): sequencing the most valuable type-strain genomes for metagenomic binning, comparative biology and taxonomic classification.</title>
        <authorList>
            <person name="Goeker M."/>
        </authorList>
    </citation>
    <scope>NUCLEOTIDE SEQUENCE</scope>
    <source>
        <strain evidence="3">DSM 22443</strain>
    </source>
</reference>
<feature type="transmembrane region" description="Helical" evidence="1">
    <location>
        <begin position="49"/>
        <end position="68"/>
    </location>
</feature>
<reference evidence="2" key="2">
    <citation type="submission" date="2020-09" db="EMBL/GenBank/DDBJ databases">
        <authorList>
            <person name="Sun Q."/>
            <person name="Ohkuma M."/>
        </authorList>
    </citation>
    <scope>NUCLEOTIDE SEQUENCE</scope>
    <source>
        <strain evidence="2">JCM 16108</strain>
    </source>
</reference>
<organism evidence="2 4">
    <name type="scientific">Halarchaeum rubridurum</name>
    <dbReference type="NCBI Taxonomy" id="489911"/>
    <lineage>
        <taxon>Archaea</taxon>
        <taxon>Methanobacteriati</taxon>
        <taxon>Methanobacteriota</taxon>
        <taxon>Stenosarchaea group</taxon>
        <taxon>Halobacteria</taxon>
        <taxon>Halobacteriales</taxon>
        <taxon>Halobacteriaceae</taxon>
    </lineage>
</organism>